<organism evidence="13 14">
    <name type="scientific">Menidia menidia</name>
    <name type="common">Atlantic silverside</name>
    <dbReference type="NCBI Taxonomy" id="238744"/>
    <lineage>
        <taxon>Eukaryota</taxon>
        <taxon>Metazoa</taxon>
        <taxon>Chordata</taxon>
        <taxon>Craniata</taxon>
        <taxon>Vertebrata</taxon>
        <taxon>Euteleostomi</taxon>
        <taxon>Actinopterygii</taxon>
        <taxon>Neopterygii</taxon>
        <taxon>Teleostei</taxon>
        <taxon>Neoteleostei</taxon>
        <taxon>Acanthomorphata</taxon>
        <taxon>Ovalentaria</taxon>
        <taxon>Atherinomorphae</taxon>
        <taxon>Atheriniformes</taxon>
        <taxon>Atherinopsidae</taxon>
        <taxon>Menidiinae</taxon>
        <taxon>Menidia</taxon>
    </lineage>
</organism>
<name>A0A8S4ADM2_9TELE</name>
<dbReference type="GO" id="GO:0046872">
    <property type="term" value="F:metal ion binding"/>
    <property type="evidence" value="ECO:0007669"/>
    <property type="project" value="UniProtKB-KW"/>
</dbReference>
<feature type="domain" description="tRNA synthetases class I catalytic" evidence="12">
    <location>
        <begin position="185"/>
        <end position="385"/>
    </location>
</feature>
<keyword evidence="5" id="KW-0862">Zinc</keyword>
<evidence type="ECO:0000256" key="9">
    <source>
        <dbReference type="ARBA" id="ARBA00048159"/>
    </source>
</evidence>
<keyword evidence="11" id="KW-0812">Transmembrane</keyword>
<keyword evidence="3" id="KW-0479">Metal-binding</keyword>
<dbReference type="GO" id="GO:0004817">
    <property type="term" value="F:cysteine-tRNA ligase activity"/>
    <property type="evidence" value="ECO:0007669"/>
    <property type="project" value="UniProtKB-EC"/>
</dbReference>
<dbReference type="InterPro" id="IPR024909">
    <property type="entry name" value="Cys-tRNA/MSH_ligase"/>
</dbReference>
<dbReference type="PANTHER" id="PTHR10890:SF3">
    <property type="entry name" value="CYSTEINE--TRNA LIGASE, CYTOPLASMIC"/>
    <property type="match status" value="1"/>
</dbReference>
<reference evidence="13" key="1">
    <citation type="submission" date="2021-05" db="EMBL/GenBank/DDBJ databases">
        <authorList>
            <person name="Tigano A."/>
        </authorList>
    </citation>
    <scope>NUCLEOTIDE SEQUENCE</scope>
</reference>
<evidence type="ECO:0000256" key="6">
    <source>
        <dbReference type="ARBA" id="ARBA00022840"/>
    </source>
</evidence>
<comment type="function">
    <text evidence="7">Catalyzes the ATP-dependent ligation of cysteine to tRNA(Cys).</text>
</comment>
<keyword evidence="14" id="KW-1185">Reference proteome</keyword>
<keyword evidence="11" id="KW-0472">Membrane</keyword>
<evidence type="ECO:0000256" key="7">
    <source>
        <dbReference type="ARBA" id="ARBA00037196"/>
    </source>
</evidence>
<dbReference type="GO" id="GO:0005524">
    <property type="term" value="F:ATP binding"/>
    <property type="evidence" value="ECO:0007669"/>
    <property type="project" value="UniProtKB-KW"/>
</dbReference>
<dbReference type="InterPro" id="IPR009080">
    <property type="entry name" value="tRNAsynth_Ia_anticodon-bd"/>
</dbReference>
<feature type="transmembrane region" description="Helical" evidence="11">
    <location>
        <begin position="12"/>
        <end position="31"/>
    </location>
</feature>
<dbReference type="Gene3D" id="3.40.50.620">
    <property type="entry name" value="HUPs"/>
    <property type="match status" value="1"/>
</dbReference>
<evidence type="ECO:0000256" key="2">
    <source>
        <dbReference type="ARBA" id="ARBA00022598"/>
    </source>
</evidence>
<proteinExistence type="predicted"/>
<dbReference type="InterPro" id="IPR036282">
    <property type="entry name" value="Glutathione-S-Trfase_C_sf"/>
</dbReference>
<dbReference type="Pfam" id="PF01406">
    <property type="entry name" value="tRNA-synt_1e"/>
    <property type="match status" value="2"/>
</dbReference>
<dbReference type="OrthoDB" id="438179at2759"/>
<dbReference type="PRINTS" id="PR00983">
    <property type="entry name" value="TRNASYNTHCYS"/>
</dbReference>
<dbReference type="EMBL" id="CAJRST010000001">
    <property type="protein sequence ID" value="CAG5849716.1"/>
    <property type="molecule type" value="Genomic_DNA"/>
</dbReference>
<keyword evidence="2" id="KW-0436">Ligase</keyword>
<evidence type="ECO:0000256" key="8">
    <source>
        <dbReference type="ARBA" id="ARBA00039362"/>
    </source>
</evidence>
<dbReference type="CDD" id="cd00672">
    <property type="entry name" value="CysRS_core"/>
    <property type="match status" value="1"/>
</dbReference>
<keyword evidence="4" id="KW-0547">Nucleotide-binding</keyword>
<feature type="compositionally biased region" description="Basic and acidic residues" evidence="10">
    <location>
        <begin position="719"/>
        <end position="741"/>
    </location>
</feature>
<evidence type="ECO:0000313" key="13">
    <source>
        <dbReference type="EMBL" id="CAG5849716.1"/>
    </source>
</evidence>
<dbReference type="SUPFAM" id="SSF47616">
    <property type="entry name" value="GST C-terminal domain-like"/>
    <property type="match status" value="1"/>
</dbReference>
<evidence type="ECO:0000313" key="14">
    <source>
        <dbReference type="Proteomes" id="UP000677803"/>
    </source>
</evidence>
<dbReference type="GO" id="GO:0005737">
    <property type="term" value="C:cytoplasm"/>
    <property type="evidence" value="ECO:0007669"/>
    <property type="project" value="TreeGrafter"/>
</dbReference>
<gene>
    <name evidence="13" type="ORF">MMEN_LOCUS101</name>
</gene>
<dbReference type="AlphaFoldDB" id="A0A8S4ADM2"/>
<protein>
    <recommendedName>
        <fullName evidence="8">Cysteine--tRNA ligase, cytoplasmic</fullName>
    </recommendedName>
</protein>
<feature type="region of interest" description="Disordered" evidence="10">
    <location>
        <begin position="719"/>
        <end position="782"/>
    </location>
</feature>
<comment type="caution">
    <text evidence="13">The sequence shown here is derived from an EMBL/GenBank/DDBJ whole genome shotgun (WGS) entry which is preliminary data.</text>
</comment>
<keyword evidence="11" id="KW-1133">Transmembrane helix</keyword>
<dbReference type="InterPro" id="IPR032678">
    <property type="entry name" value="tRNA-synt_1_cat_dom"/>
</dbReference>
<evidence type="ECO:0000256" key="5">
    <source>
        <dbReference type="ARBA" id="ARBA00022833"/>
    </source>
</evidence>
<accession>A0A8S4ADM2</accession>
<dbReference type="Gene3D" id="1.20.1050.130">
    <property type="match status" value="1"/>
</dbReference>
<evidence type="ECO:0000256" key="11">
    <source>
        <dbReference type="SAM" id="Phobius"/>
    </source>
</evidence>
<feature type="domain" description="tRNA synthetases class I catalytic" evidence="12">
    <location>
        <begin position="464"/>
        <end position="525"/>
    </location>
</feature>
<evidence type="ECO:0000256" key="4">
    <source>
        <dbReference type="ARBA" id="ARBA00022741"/>
    </source>
</evidence>
<keyword evidence="6" id="KW-0067">ATP-binding</keyword>
<evidence type="ECO:0000256" key="3">
    <source>
        <dbReference type="ARBA" id="ARBA00022723"/>
    </source>
</evidence>
<dbReference type="SUPFAM" id="SSF47323">
    <property type="entry name" value="Anticodon-binding domain of a subclass of class I aminoacyl-tRNA synthetases"/>
    <property type="match status" value="1"/>
</dbReference>
<sequence length="808" mass="89996">MSQKPDAPITGLNFASLWAVSSLFPALLLYFSPSLGGFRRLFLALPACRSAAPEPAASPGAAACRLSNPAAVCPLLSAAVAFLLQISEEAALAAALDVHLSSRSYLAGFGPSQADLSAFGQLRRPPDPQHVHALRWYRHIAALQPDLPVSSIKGKRVQPAWSPPAGTAVPQLRLYNSLTRAKELFVPQKGNKVTWYCCGPTVYDASHMGHARSYISFDILRRTLRDYFKYDVLYCMNITDIDDKIIRRARQNHLLDQYRDRQPGAAQILQDVLKARGPFQELLASTVDPDKKQMLERLDAAVGAALAPLQAAVEAGAAAGVLQPLAQALLESSKDLLADWLDQQFGSQVTENSIFSSLPKHWEAEYHRDMDALNHSYAKLVPEAVGDQKALQEGEGDLSVSAERLSEKKSQNDFALWKASKPGEPSWDSPWGKGRPGWHIECSAMAGSILGESMDIHGGGFDLRYFLHTGHLTIAGCKMSKSLKNFITIKDALAKNTARQLRLAFLMHSWKDTLDYSSNTMESAVQYEKFLNEFFLNVKDVLRAPTDITGRFEKWEAEEAELNSSFFERKAAVHAALCDNVDTRSAMEELRLLVSQTNGYMAGRKASRLRPNRLLVEAIFGAIEGSEPIGFPIGAQGQSVDLECTVMPYLSVLSDFREKVRKIAREQKVMELLQLCDAIRDDTLPELGVRLEDHEGLPTVVKLVDKETLLKEREDKKRIEEEKKKKKEEAAQRKQEQEMAKLAKMKVPPSEMFRSETDKFSKFDETGFPTHDAEGKELSKGQTKKLRKLFEAQEKLHSEFLQKNPNGI</sequence>
<comment type="cofactor">
    <cofactor evidence="1">
        <name>Zn(2+)</name>
        <dbReference type="ChEBI" id="CHEBI:29105"/>
    </cofactor>
</comment>
<dbReference type="InterPro" id="IPR014729">
    <property type="entry name" value="Rossmann-like_a/b/a_fold"/>
</dbReference>
<feature type="compositionally biased region" description="Basic and acidic residues" evidence="10">
    <location>
        <begin position="753"/>
        <end position="779"/>
    </location>
</feature>
<dbReference type="Proteomes" id="UP000677803">
    <property type="component" value="Unassembled WGS sequence"/>
</dbReference>
<dbReference type="SUPFAM" id="SSF52374">
    <property type="entry name" value="Nucleotidylyl transferase"/>
    <property type="match status" value="1"/>
</dbReference>
<evidence type="ECO:0000256" key="10">
    <source>
        <dbReference type="SAM" id="MobiDB-lite"/>
    </source>
</evidence>
<dbReference type="PANTHER" id="PTHR10890">
    <property type="entry name" value="CYSTEINYL-TRNA SYNTHETASE"/>
    <property type="match status" value="1"/>
</dbReference>
<dbReference type="GO" id="GO:0006423">
    <property type="term" value="P:cysteinyl-tRNA aminoacylation"/>
    <property type="evidence" value="ECO:0007669"/>
    <property type="project" value="TreeGrafter"/>
</dbReference>
<evidence type="ECO:0000259" key="12">
    <source>
        <dbReference type="Pfam" id="PF01406"/>
    </source>
</evidence>
<comment type="catalytic activity">
    <reaction evidence="9">
        <text>tRNA(Cys) + L-cysteine + ATP = L-cysteinyl-tRNA(Cys) + AMP + diphosphate</text>
        <dbReference type="Rhea" id="RHEA:17773"/>
        <dbReference type="Rhea" id="RHEA-COMP:9661"/>
        <dbReference type="Rhea" id="RHEA-COMP:9679"/>
        <dbReference type="ChEBI" id="CHEBI:30616"/>
        <dbReference type="ChEBI" id="CHEBI:33019"/>
        <dbReference type="ChEBI" id="CHEBI:35235"/>
        <dbReference type="ChEBI" id="CHEBI:78442"/>
        <dbReference type="ChEBI" id="CHEBI:78517"/>
        <dbReference type="ChEBI" id="CHEBI:456215"/>
        <dbReference type="EC" id="6.1.1.16"/>
    </reaction>
    <physiologicalReaction direction="left-to-right" evidence="9">
        <dbReference type="Rhea" id="RHEA:17774"/>
    </physiologicalReaction>
</comment>
<evidence type="ECO:0000256" key="1">
    <source>
        <dbReference type="ARBA" id="ARBA00001947"/>
    </source>
</evidence>